<dbReference type="GO" id="GO:0046872">
    <property type="term" value="F:metal ion binding"/>
    <property type="evidence" value="ECO:0007669"/>
    <property type="project" value="UniProtKB-KW"/>
</dbReference>
<keyword evidence="4" id="KW-0411">Iron-sulfur</keyword>
<keyword evidence="7" id="KW-1185">Reference proteome</keyword>
<dbReference type="Pfam" id="PF02662">
    <property type="entry name" value="FlpD"/>
    <property type="match status" value="1"/>
</dbReference>
<keyword evidence="1" id="KW-0479">Metal-binding</keyword>
<dbReference type="Proteomes" id="UP000199230">
    <property type="component" value="Unassembled WGS sequence"/>
</dbReference>
<dbReference type="InterPro" id="IPR003813">
    <property type="entry name" value="MvhD/FlpD"/>
</dbReference>
<name>A0A1H3J1G0_9FIRM</name>
<dbReference type="AlphaFoldDB" id="A0A1H3J1G0"/>
<evidence type="ECO:0000259" key="5">
    <source>
        <dbReference type="Pfam" id="PF02662"/>
    </source>
</evidence>
<keyword evidence="3" id="KW-0408">Iron</keyword>
<proteinExistence type="predicted"/>
<protein>
    <submittedName>
        <fullName evidence="6">Coenzyme F420-reducing hydrogenase, delta subunit</fullName>
    </submittedName>
</protein>
<gene>
    <name evidence="6" type="ORF">SAMN05192546_101374</name>
</gene>
<dbReference type="EMBL" id="FNPV01000001">
    <property type="protein sequence ID" value="SDY33647.1"/>
    <property type="molecule type" value="Genomic_DNA"/>
</dbReference>
<accession>A0A1H3J1G0</accession>
<dbReference type="GO" id="GO:0016491">
    <property type="term" value="F:oxidoreductase activity"/>
    <property type="evidence" value="ECO:0007669"/>
    <property type="project" value="UniProtKB-KW"/>
</dbReference>
<evidence type="ECO:0000256" key="4">
    <source>
        <dbReference type="ARBA" id="ARBA00023014"/>
    </source>
</evidence>
<organism evidence="6 7">
    <name type="scientific">Tindallia californiensis</name>
    <dbReference type="NCBI Taxonomy" id="159292"/>
    <lineage>
        <taxon>Bacteria</taxon>
        <taxon>Bacillati</taxon>
        <taxon>Bacillota</taxon>
        <taxon>Clostridia</taxon>
        <taxon>Peptostreptococcales</taxon>
        <taxon>Tindalliaceae</taxon>
        <taxon>Tindallia</taxon>
    </lineage>
</organism>
<evidence type="ECO:0000256" key="1">
    <source>
        <dbReference type="ARBA" id="ARBA00022723"/>
    </source>
</evidence>
<reference evidence="6 7" key="1">
    <citation type="submission" date="2016-10" db="EMBL/GenBank/DDBJ databases">
        <authorList>
            <person name="de Groot N.N."/>
        </authorList>
    </citation>
    <scope>NUCLEOTIDE SEQUENCE [LARGE SCALE GENOMIC DNA]</scope>
    <source>
        <strain evidence="6 7">APO</strain>
    </source>
</reference>
<evidence type="ECO:0000256" key="3">
    <source>
        <dbReference type="ARBA" id="ARBA00023004"/>
    </source>
</evidence>
<evidence type="ECO:0000256" key="2">
    <source>
        <dbReference type="ARBA" id="ARBA00023002"/>
    </source>
</evidence>
<keyword evidence="2" id="KW-0560">Oxidoreductase</keyword>
<feature type="domain" description="F420-non-reducing hydrogenase iron-sulfur subunit D" evidence="5">
    <location>
        <begin position="11"/>
        <end position="132"/>
    </location>
</feature>
<evidence type="ECO:0000313" key="7">
    <source>
        <dbReference type="Proteomes" id="UP000199230"/>
    </source>
</evidence>
<dbReference type="STRING" id="159292.SAMN05192546_101374"/>
<dbReference type="GO" id="GO:0051536">
    <property type="term" value="F:iron-sulfur cluster binding"/>
    <property type="evidence" value="ECO:0007669"/>
    <property type="project" value="UniProtKB-KW"/>
</dbReference>
<sequence length="144" mass="16365">MMQESFEPKLVAFCCNWCSYAGADLAGTGRLKYPENIRIIRVPCSSRVDSSLVLRAFQNGADGVMIAGCHPGDCHYDTGNYHTRKRMMLLKSLMEFMGLEEERLLVKWISGNEADRFKETVESFTNQLKKMGASEKVRDLRCVK</sequence>
<evidence type="ECO:0000313" key="6">
    <source>
        <dbReference type="EMBL" id="SDY33647.1"/>
    </source>
</evidence>